<dbReference type="Gene3D" id="3.90.70.10">
    <property type="entry name" value="Cysteine proteinases"/>
    <property type="match status" value="1"/>
</dbReference>
<dbReference type="EMBL" id="AOFI03000011">
    <property type="protein sequence ID" value="KAF4324919.1"/>
    <property type="molecule type" value="Genomic_DNA"/>
</dbReference>
<protein>
    <recommendedName>
        <fullName evidence="1">Peptidase C39-like domain-containing protein</fullName>
    </recommendedName>
</protein>
<reference evidence="2" key="1">
    <citation type="journal article" date="2015" name="Genom Data">
        <title>Draft genome sequences of Phytophthora kernoviae and Phytophthora ramorum lineage EU2 from Scotland.</title>
        <authorList>
            <person name="Sambles C."/>
            <person name="Schlenzig A."/>
            <person name="O'Neill P."/>
            <person name="Grant M."/>
            <person name="Studholme D.J."/>
        </authorList>
    </citation>
    <scope>NUCLEOTIDE SEQUENCE</scope>
    <source>
        <strain evidence="2">00238/432</strain>
    </source>
</reference>
<dbReference type="Proteomes" id="UP000702964">
    <property type="component" value="Unassembled WGS sequence"/>
</dbReference>
<dbReference type="PANTHER" id="PTHR37806">
    <property type="entry name" value="LMO0724 PROTEIN"/>
    <property type="match status" value="1"/>
</dbReference>
<organism evidence="2 3">
    <name type="scientific">Phytophthora kernoviae 00238/432</name>
    <dbReference type="NCBI Taxonomy" id="1284355"/>
    <lineage>
        <taxon>Eukaryota</taxon>
        <taxon>Sar</taxon>
        <taxon>Stramenopiles</taxon>
        <taxon>Oomycota</taxon>
        <taxon>Peronosporomycetes</taxon>
        <taxon>Peronosporales</taxon>
        <taxon>Peronosporaceae</taxon>
        <taxon>Phytophthora</taxon>
    </lineage>
</organism>
<feature type="domain" description="Peptidase C39-like" evidence="1">
    <location>
        <begin position="1"/>
        <end position="144"/>
    </location>
</feature>
<evidence type="ECO:0000313" key="2">
    <source>
        <dbReference type="EMBL" id="KAF4324919.1"/>
    </source>
</evidence>
<name>A0A8J4SMW8_9STRA</name>
<dbReference type="PANTHER" id="PTHR37806:SF1">
    <property type="entry name" value="PEPTIDASE C39-LIKE DOMAIN-CONTAINING PROTEIN"/>
    <property type="match status" value="1"/>
</dbReference>
<dbReference type="AlphaFoldDB" id="A0A8J4SMW8"/>
<evidence type="ECO:0000259" key="1">
    <source>
        <dbReference type="Pfam" id="PF13529"/>
    </source>
</evidence>
<dbReference type="InterPro" id="IPR039564">
    <property type="entry name" value="Peptidase_C39-like"/>
</dbReference>
<evidence type="ECO:0000313" key="3">
    <source>
        <dbReference type="Proteomes" id="UP000702964"/>
    </source>
</evidence>
<reference evidence="2" key="2">
    <citation type="submission" date="2020-02" db="EMBL/GenBank/DDBJ databases">
        <authorList>
            <person name="Studholme D.J."/>
        </authorList>
    </citation>
    <scope>NUCLEOTIDE SEQUENCE</scope>
    <source>
        <strain evidence="2">00238/432</strain>
    </source>
</reference>
<gene>
    <name evidence="2" type="ORF">G195_001740</name>
</gene>
<dbReference type="Pfam" id="PF13529">
    <property type="entry name" value="Peptidase_C39_2"/>
    <property type="match status" value="1"/>
</dbReference>
<sequence>MLLQSAGVTVDKMKLAKDVRKDPTPYTKKNGQVYFGNPYDGFVGDMYSFENPGYGVYHGPIKELADQYLPSKIIDMTGSSFSDVLFSIQRGAPVWVITNTTFSPLSDSRFQTWVTPTGTIQITYKEHAVLVTGFDSNYIYFNDPLANKNRKVAISSFQASWEQMGRQAITYITS</sequence>
<comment type="caution">
    <text evidence="2">The sequence shown here is derived from an EMBL/GenBank/DDBJ whole genome shotgun (WGS) entry which is preliminary data.</text>
</comment>
<proteinExistence type="predicted"/>
<dbReference type="InterPro" id="IPR016997">
    <property type="entry name" value="UCP032442"/>
</dbReference>
<accession>A0A8J4SMW8</accession>
<dbReference type="PIRSF" id="PIRSF032442">
    <property type="entry name" value="UCP032442"/>
    <property type="match status" value="1"/>
</dbReference>